<evidence type="ECO:0000313" key="2">
    <source>
        <dbReference type="Proteomes" id="UP000799438"/>
    </source>
</evidence>
<dbReference type="AlphaFoldDB" id="A0A6A6AZ43"/>
<proteinExistence type="predicted"/>
<keyword evidence="2" id="KW-1185">Reference proteome</keyword>
<reference evidence="1" key="1">
    <citation type="journal article" date="2020" name="Stud. Mycol.">
        <title>101 Dothideomycetes genomes: a test case for predicting lifestyles and emergence of pathogens.</title>
        <authorList>
            <person name="Haridas S."/>
            <person name="Albert R."/>
            <person name="Binder M."/>
            <person name="Bloem J."/>
            <person name="Labutti K."/>
            <person name="Salamov A."/>
            <person name="Andreopoulos B."/>
            <person name="Baker S."/>
            <person name="Barry K."/>
            <person name="Bills G."/>
            <person name="Bluhm B."/>
            <person name="Cannon C."/>
            <person name="Castanera R."/>
            <person name="Culley D."/>
            <person name="Daum C."/>
            <person name="Ezra D."/>
            <person name="Gonzalez J."/>
            <person name="Henrissat B."/>
            <person name="Kuo A."/>
            <person name="Liang C."/>
            <person name="Lipzen A."/>
            <person name="Lutzoni F."/>
            <person name="Magnuson J."/>
            <person name="Mondo S."/>
            <person name="Nolan M."/>
            <person name="Ohm R."/>
            <person name="Pangilinan J."/>
            <person name="Park H.-J."/>
            <person name="Ramirez L."/>
            <person name="Alfaro M."/>
            <person name="Sun H."/>
            <person name="Tritt A."/>
            <person name="Yoshinaga Y."/>
            <person name="Zwiers L.-H."/>
            <person name="Turgeon B."/>
            <person name="Goodwin S."/>
            <person name="Spatafora J."/>
            <person name="Crous P."/>
            <person name="Grigoriev I."/>
        </authorList>
    </citation>
    <scope>NUCLEOTIDE SEQUENCE</scope>
    <source>
        <strain evidence="1">CBS 121167</strain>
    </source>
</reference>
<accession>A0A6A6AZ43</accession>
<dbReference type="EMBL" id="ML995505">
    <property type="protein sequence ID" value="KAF2137212.1"/>
    <property type="molecule type" value="Genomic_DNA"/>
</dbReference>
<name>A0A6A6AZ43_9PEZI</name>
<dbReference type="GeneID" id="54292540"/>
<evidence type="ECO:0000313" key="1">
    <source>
        <dbReference type="EMBL" id="KAF2137212.1"/>
    </source>
</evidence>
<organism evidence="1 2">
    <name type="scientific">Aplosporella prunicola CBS 121167</name>
    <dbReference type="NCBI Taxonomy" id="1176127"/>
    <lineage>
        <taxon>Eukaryota</taxon>
        <taxon>Fungi</taxon>
        <taxon>Dikarya</taxon>
        <taxon>Ascomycota</taxon>
        <taxon>Pezizomycotina</taxon>
        <taxon>Dothideomycetes</taxon>
        <taxon>Dothideomycetes incertae sedis</taxon>
        <taxon>Botryosphaeriales</taxon>
        <taxon>Aplosporellaceae</taxon>
        <taxon>Aplosporella</taxon>
    </lineage>
</organism>
<dbReference type="RefSeq" id="XP_033392930.1">
    <property type="nucleotide sequence ID" value="XM_033535046.1"/>
</dbReference>
<gene>
    <name evidence="1" type="ORF">K452DRAFT_112294</name>
</gene>
<protein>
    <submittedName>
        <fullName evidence="1">Uncharacterized protein</fullName>
    </submittedName>
</protein>
<sequence length="92" mass="10460">MMCAVIREFRHEHLTVEILLGGCLATRHRTVGEGFRRFRNLLNHGHRPPRLALATLTTLFLHWPTARLIVAASRSVPAWPHCNDNVPCSEGR</sequence>
<dbReference type="Proteomes" id="UP000799438">
    <property type="component" value="Unassembled WGS sequence"/>
</dbReference>